<feature type="transmembrane region" description="Helical" evidence="11">
    <location>
        <begin position="390"/>
        <end position="409"/>
    </location>
</feature>
<dbReference type="Pfam" id="PF00474">
    <property type="entry name" value="SSF"/>
    <property type="match status" value="1"/>
</dbReference>
<comment type="subcellular location">
    <subcellularLocation>
        <location evidence="1">Cell membrane</location>
        <topology evidence="1">Multi-pass membrane protein</topology>
    </subcellularLocation>
</comment>
<feature type="transmembrane region" description="Helical" evidence="11">
    <location>
        <begin position="63"/>
        <end position="81"/>
    </location>
</feature>
<organism evidence="12 13">
    <name type="scientific">Pseudonocardia humida</name>
    <dbReference type="NCBI Taxonomy" id="2800819"/>
    <lineage>
        <taxon>Bacteria</taxon>
        <taxon>Bacillati</taxon>
        <taxon>Actinomycetota</taxon>
        <taxon>Actinomycetes</taxon>
        <taxon>Pseudonocardiales</taxon>
        <taxon>Pseudonocardiaceae</taxon>
        <taxon>Pseudonocardia</taxon>
    </lineage>
</organism>
<evidence type="ECO:0000256" key="7">
    <source>
        <dbReference type="ARBA" id="ARBA00022989"/>
    </source>
</evidence>
<evidence type="ECO:0000256" key="3">
    <source>
        <dbReference type="ARBA" id="ARBA00022448"/>
    </source>
</evidence>
<evidence type="ECO:0000256" key="9">
    <source>
        <dbReference type="RuleBase" id="RU362091"/>
    </source>
</evidence>
<feature type="transmembrane region" description="Helical" evidence="11">
    <location>
        <begin position="12"/>
        <end position="31"/>
    </location>
</feature>
<dbReference type="Proteomes" id="UP001165283">
    <property type="component" value="Unassembled WGS sequence"/>
</dbReference>
<feature type="transmembrane region" description="Helical" evidence="11">
    <location>
        <begin position="340"/>
        <end position="369"/>
    </location>
</feature>
<feature type="transmembrane region" description="Helical" evidence="11">
    <location>
        <begin position="165"/>
        <end position="183"/>
    </location>
</feature>
<evidence type="ECO:0000256" key="8">
    <source>
        <dbReference type="ARBA" id="ARBA00023136"/>
    </source>
</evidence>
<evidence type="ECO:0000313" key="13">
    <source>
        <dbReference type="Proteomes" id="UP001165283"/>
    </source>
</evidence>
<feature type="transmembrane region" description="Helical" evidence="11">
    <location>
        <begin position="195"/>
        <end position="214"/>
    </location>
</feature>
<keyword evidence="7 11" id="KW-1133">Transmembrane helix</keyword>
<dbReference type="InterPro" id="IPR038377">
    <property type="entry name" value="Na/Glc_symporter_sf"/>
</dbReference>
<feature type="transmembrane region" description="Helical" evidence="11">
    <location>
        <begin position="287"/>
        <end position="313"/>
    </location>
</feature>
<name>A0ABT1AD47_9PSEU</name>
<dbReference type="EMBL" id="JAGSOV010000100">
    <property type="protein sequence ID" value="MCO1660967.1"/>
    <property type="molecule type" value="Genomic_DNA"/>
</dbReference>
<feature type="transmembrane region" description="Helical" evidence="11">
    <location>
        <begin position="446"/>
        <end position="468"/>
    </location>
</feature>
<dbReference type="Gene3D" id="1.20.1730.10">
    <property type="entry name" value="Sodium/glucose cotransporter"/>
    <property type="match status" value="1"/>
</dbReference>
<evidence type="ECO:0000256" key="10">
    <source>
        <dbReference type="SAM" id="MobiDB-lite"/>
    </source>
</evidence>
<sequence length="602" mass="62167">MPPTPATAIGSPVLNIAIFGVFVLVTLVIVFQAARSNRTAADYYTGNHQINGTQNGIALAGDYLSAAAFLGISGAVAVYGYDGASYAFGNVIGWVIALLLIAEASRNTGRFTMGDILGFRSPKRRVRVAAATSTLTISILYMIAQVAGAGALIALLLGIPNTNRLGQGAAIAAVGILMILYVLIGGMKGTTWVQIIKAGLLMVVAVVLSAWVLGRFGYNFSAILGAAAQASPAGERLLAPGLTFAGNPLGGLDQFSSAFAGLAGPASLPHILMRFNTVSDGRQVRRSVVWAIWLVGTFFIMIIVIGFGAGALLGPQAIMAAPGATNAAIPLLAYRIGGELLLGLVAAVAFATILAVVAGLTITASASFAHDIYAGVLRRGRVDQRQEIRVARGAAIVVGLLAIAGGIVANGLNTAFLVTLVFGIAASTNLPALVFSIFWRRFNATGLLLSMWGGLISATVLVVFSPAVSGRPTAMLPNADFAWFPLQNPGLVSVPLAFLLAVVGTFMGERAPDADRRFAEMEVRAITGAPAVDPPRTGGTPVVTRAGTEPVGFEPAERPGWAQWPQGPVTGPLGGPVTGPVSRPPGGYPPAPRWPPPGRDHR</sequence>
<dbReference type="InterPro" id="IPR050277">
    <property type="entry name" value="Sodium:Solute_Symporter"/>
</dbReference>
<comment type="caution">
    <text evidence="12">The sequence shown here is derived from an EMBL/GenBank/DDBJ whole genome shotgun (WGS) entry which is preliminary data.</text>
</comment>
<evidence type="ECO:0000256" key="4">
    <source>
        <dbReference type="ARBA" id="ARBA00022475"/>
    </source>
</evidence>
<proteinExistence type="inferred from homology"/>
<evidence type="ECO:0000313" key="12">
    <source>
        <dbReference type="EMBL" id="MCO1660967.1"/>
    </source>
</evidence>
<evidence type="ECO:0000256" key="2">
    <source>
        <dbReference type="ARBA" id="ARBA00006434"/>
    </source>
</evidence>
<dbReference type="PANTHER" id="PTHR48086:SF6">
    <property type="entry name" value="CATION_ACETATE SYMPORTER ACTP"/>
    <property type="match status" value="1"/>
</dbReference>
<evidence type="ECO:0000256" key="5">
    <source>
        <dbReference type="ARBA" id="ARBA00022692"/>
    </source>
</evidence>
<feature type="transmembrane region" description="Helical" evidence="11">
    <location>
        <begin position="87"/>
        <end position="105"/>
    </location>
</feature>
<keyword evidence="5 11" id="KW-0812">Transmembrane</keyword>
<keyword evidence="13" id="KW-1185">Reference proteome</keyword>
<reference evidence="12" key="1">
    <citation type="submission" date="2021-04" db="EMBL/GenBank/DDBJ databases">
        <title>Pseudonocardia sp. nov., isolated from sandy soil of mangrove forest.</title>
        <authorList>
            <person name="Zan Z."/>
            <person name="Huang R."/>
            <person name="Liu W."/>
        </authorList>
    </citation>
    <scope>NUCLEOTIDE SEQUENCE</scope>
    <source>
        <strain evidence="12">S2-4</strain>
    </source>
</reference>
<accession>A0ABT1AD47</accession>
<dbReference type="RefSeq" id="WP_252446500.1">
    <property type="nucleotide sequence ID" value="NZ_JAGSOV010000100.1"/>
</dbReference>
<evidence type="ECO:0000256" key="11">
    <source>
        <dbReference type="SAM" id="Phobius"/>
    </source>
</evidence>
<feature type="transmembrane region" description="Helical" evidence="11">
    <location>
        <begin position="488"/>
        <end position="508"/>
    </location>
</feature>
<feature type="transmembrane region" description="Helical" evidence="11">
    <location>
        <begin position="255"/>
        <end position="275"/>
    </location>
</feature>
<dbReference type="InterPro" id="IPR001734">
    <property type="entry name" value="Na/solute_symporter"/>
</dbReference>
<dbReference type="PROSITE" id="PS50283">
    <property type="entry name" value="NA_SOLUT_SYMP_3"/>
    <property type="match status" value="1"/>
</dbReference>
<keyword evidence="6" id="KW-0769">Symport</keyword>
<feature type="transmembrane region" description="Helical" evidence="11">
    <location>
        <begin position="415"/>
        <end position="439"/>
    </location>
</feature>
<keyword evidence="4" id="KW-1003">Cell membrane</keyword>
<dbReference type="CDD" id="cd11480">
    <property type="entry name" value="SLC5sbd_u4"/>
    <property type="match status" value="1"/>
</dbReference>
<feature type="compositionally biased region" description="Pro residues" evidence="10">
    <location>
        <begin position="582"/>
        <end position="602"/>
    </location>
</feature>
<gene>
    <name evidence="12" type="ORF">KDL28_38565</name>
</gene>
<dbReference type="PANTHER" id="PTHR48086">
    <property type="entry name" value="SODIUM/PROLINE SYMPORTER-RELATED"/>
    <property type="match status" value="1"/>
</dbReference>
<comment type="similarity">
    <text evidence="2 9">Belongs to the sodium:solute symporter (SSF) (TC 2.A.21) family.</text>
</comment>
<evidence type="ECO:0000256" key="6">
    <source>
        <dbReference type="ARBA" id="ARBA00022847"/>
    </source>
</evidence>
<evidence type="ECO:0000256" key="1">
    <source>
        <dbReference type="ARBA" id="ARBA00004651"/>
    </source>
</evidence>
<keyword evidence="3" id="KW-0813">Transport</keyword>
<keyword evidence="8 11" id="KW-0472">Membrane</keyword>
<feature type="region of interest" description="Disordered" evidence="10">
    <location>
        <begin position="553"/>
        <end position="602"/>
    </location>
</feature>
<feature type="transmembrane region" description="Helical" evidence="11">
    <location>
        <begin position="126"/>
        <end position="159"/>
    </location>
</feature>
<protein>
    <submittedName>
        <fullName evidence="12">Cation acetate symporter</fullName>
    </submittedName>
</protein>